<sequence>MSGLPDNTIIPCGGMLGIFRNIGCVGDSLSSGEFEFDNNGELGYWDCYEYSWGKMIERLTGVDVTNFSRGGMTAYSIYTEADEKNSVTESINRLFDKDNAKQAYIIALGVNDLHNIDMECYGGNVGGAGDIKEDYRENANTVIGWYGKIIARLKEISPHAKFFLLTIPDNGKNEKNAEAFAKALRDTAKKLKNCYIVDLYKDAPCYCDDFRKAYFNGGHMNAMGYLFTAHYVMRYIDDIIRKNHDDFRYVQFSCSGKKPYLYD</sequence>
<feature type="domain" description="SGNH hydrolase-type esterase" evidence="1">
    <location>
        <begin position="24"/>
        <end position="225"/>
    </location>
</feature>
<dbReference type="InterPro" id="IPR013830">
    <property type="entry name" value="SGNH_hydro"/>
</dbReference>
<dbReference type="Proteomes" id="UP000824165">
    <property type="component" value="Unassembled WGS sequence"/>
</dbReference>
<dbReference type="GO" id="GO:0016787">
    <property type="term" value="F:hydrolase activity"/>
    <property type="evidence" value="ECO:0007669"/>
    <property type="project" value="UniProtKB-KW"/>
</dbReference>
<evidence type="ECO:0000313" key="3">
    <source>
        <dbReference type="Proteomes" id="UP000824165"/>
    </source>
</evidence>
<gene>
    <name evidence="2" type="ORF">IAA60_05780</name>
</gene>
<reference evidence="2" key="1">
    <citation type="submission" date="2020-10" db="EMBL/GenBank/DDBJ databases">
        <authorList>
            <person name="Gilroy R."/>
        </authorList>
    </citation>
    <scope>NUCLEOTIDE SEQUENCE</scope>
    <source>
        <strain evidence="2">CHK181-108</strain>
    </source>
</reference>
<dbReference type="CDD" id="cd00229">
    <property type="entry name" value="SGNH_hydrolase"/>
    <property type="match status" value="1"/>
</dbReference>
<dbReference type="InterPro" id="IPR036514">
    <property type="entry name" value="SGNH_hydro_sf"/>
</dbReference>
<protein>
    <submittedName>
        <fullName evidence="2">SGNH/GDSL hydrolase family protein</fullName>
    </submittedName>
</protein>
<evidence type="ECO:0000313" key="2">
    <source>
        <dbReference type="EMBL" id="HIT85399.1"/>
    </source>
</evidence>
<reference evidence="2" key="2">
    <citation type="journal article" date="2021" name="PeerJ">
        <title>Extensive microbial diversity within the chicken gut microbiome revealed by metagenomics and culture.</title>
        <authorList>
            <person name="Gilroy R."/>
            <person name="Ravi A."/>
            <person name="Getino M."/>
            <person name="Pursley I."/>
            <person name="Horton D.L."/>
            <person name="Alikhan N.F."/>
            <person name="Baker D."/>
            <person name="Gharbi K."/>
            <person name="Hall N."/>
            <person name="Watson M."/>
            <person name="Adriaenssens E.M."/>
            <person name="Foster-Nyarko E."/>
            <person name="Jarju S."/>
            <person name="Secka A."/>
            <person name="Antonio M."/>
            <person name="Oren A."/>
            <person name="Chaudhuri R.R."/>
            <person name="La Ragione R."/>
            <person name="Hildebrand F."/>
            <person name="Pallen M.J."/>
        </authorList>
    </citation>
    <scope>NUCLEOTIDE SEQUENCE</scope>
    <source>
        <strain evidence="2">CHK181-108</strain>
    </source>
</reference>
<keyword evidence="2" id="KW-0378">Hydrolase</keyword>
<dbReference type="AlphaFoldDB" id="A0A9D1H4M1"/>
<comment type="caution">
    <text evidence="2">The sequence shown here is derived from an EMBL/GenBank/DDBJ whole genome shotgun (WGS) entry which is preliminary data.</text>
</comment>
<name>A0A9D1H4M1_9FIRM</name>
<proteinExistence type="predicted"/>
<dbReference type="EMBL" id="DVLU01000055">
    <property type="protein sequence ID" value="HIT85399.1"/>
    <property type="molecule type" value="Genomic_DNA"/>
</dbReference>
<dbReference type="Gene3D" id="3.40.50.1110">
    <property type="entry name" value="SGNH hydrolase"/>
    <property type="match status" value="1"/>
</dbReference>
<dbReference type="Pfam" id="PF13472">
    <property type="entry name" value="Lipase_GDSL_2"/>
    <property type="match status" value="1"/>
</dbReference>
<organism evidence="2 3">
    <name type="scientific">Candidatus Ornithomonoglobus intestinigallinarum</name>
    <dbReference type="NCBI Taxonomy" id="2840894"/>
    <lineage>
        <taxon>Bacteria</taxon>
        <taxon>Bacillati</taxon>
        <taxon>Bacillota</taxon>
        <taxon>Clostridia</taxon>
        <taxon>Candidatus Ornithomonoglobus</taxon>
    </lineage>
</organism>
<evidence type="ECO:0000259" key="1">
    <source>
        <dbReference type="Pfam" id="PF13472"/>
    </source>
</evidence>
<accession>A0A9D1H4M1</accession>
<dbReference type="SUPFAM" id="SSF52266">
    <property type="entry name" value="SGNH hydrolase"/>
    <property type="match status" value="1"/>
</dbReference>